<organism evidence="2 3">
    <name type="scientific">Amborella trichopoda</name>
    <dbReference type="NCBI Taxonomy" id="13333"/>
    <lineage>
        <taxon>Eukaryota</taxon>
        <taxon>Viridiplantae</taxon>
        <taxon>Streptophyta</taxon>
        <taxon>Embryophyta</taxon>
        <taxon>Tracheophyta</taxon>
        <taxon>Spermatophyta</taxon>
        <taxon>Magnoliopsida</taxon>
        <taxon>Amborellales</taxon>
        <taxon>Amborellaceae</taxon>
        <taxon>Amborella</taxon>
    </lineage>
</organism>
<evidence type="ECO:0000313" key="3">
    <source>
        <dbReference type="Proteomes" id="UP000017836"/>
    </source>
</evidence>
<dbReference type="HOGENOM" id="CLU_1930372_0_0_1"/>
<dbReference type="EMBL" id="KI392290">
    <property type="protein sequence ID" value="ERN18067.1"/>
    <property type="molecule type" value="Genomic_DNA"/>
</dbReference>
<name>U5D9H6_AMBTC</name>
<evidence type="ECO:0000313" key="2">
    <source>
        <dbReference type="EMBL" id="ERN18067.1"/>
    </source>
</evidence>
<keyword evidence="3" id="KW-1185">Reference proteome</keyword>
<dbReference type="AlphaFoldDB" id="U5D9H6"/>
<keyword evidence="1" id="KW-0812">Transmembrane</keyword>
<gene>
    <name evidence="2" type="ORF">AMTR_s00046p00216210</name>
</gene>
<sequence length="131" mass="15203">MGILSRLNIGLVPCWCLIVIREKKLSEKDADTSSSSALSWFETDSLWFASLSTRSWRILLPLNIDLVLCWCLIVLREKRRARRTRRLLLPRLYHGLRQILSGSLLCRLGHGGFCFILILFLAVVFSWVWEV</sequence>
<keyword evidence="1" id="KW-1133">Transmembrane helix</keyword>
<protein>
    <submittedName>
        <fullName evidence="2">Uncharacterized protein</fullName>
    </submittedName>
</protein>
<accession>U5D9H6</accession>
<dbReference type="Gramene" id="ERN18067">
    <property type="protein sequence ID" value="ERN18067"/>
    <property type="gene ID" value="AMTR_s00046p00216210"/>
</dbReference>
<evidence type="ECO:0000256" key="1">
    <source>
        <dbReference type="SAM" id="Phobius"/>
    </source>
</evidence>
<proteinExistence type="predicted"/>
<feature type="transmembrane region" description="Helical" evidence="1">
    <location>
        <begin position="104"/>
        <end position="129"/>
    </location>
</feature>
<reference evidence="3" key="1">
    <citation type="journal article" date="2013" name="Science">
        <title>The Amborella genome and the evolution of flowering plants.</title>
        <authorList>
            <consortium name="Amborella Genome Project"/>
        </authorList>
    </citation>
    <scope>NUCLEOTIDE SEQUENCE [LARGE SCALE GENOMIC DNA]</scope>
</reference>
<feature type="transmembrane region" description="Helical" evidence="1">
    <location>
        <begin position="56"/>
        <end position="75"/>
    </location>
</feature>
<dbReference type="Proteomes" id="UP000017836">
    <property type="component" value="Unassembled WGS sequence"/>
</dbReference>
<keyword evidence="1" id="KW-0472">Membrane</keyword>